<dbReference type="Proteomes" id="UP000887565">
    <property type="component" value="Unplaced"/>
</dbReference>
<name>A0A915IB29_ROMCU</name>
<accession>A0A915IB29</accession>
<organism evidence="1 2">
    <name type="scientific">Romanomermis culicivorax</name>
    <name type="common">Nematode worm</name>
    <dbReference type="NCBI Taxonomy" id="13658"/>
    <lineage>
        <taxon>Eukaryota</taxon>
        <taxon>Metazoa</taxon>
        <taxon>Ecdysozoa</taxon>
        <taxon>Nematoda</taxon>
        <taxon>Enoplea</taxon>
        <taxon>Dorylaimia</taxon>
        <taxon>Mermithida</taxon>
        <taxon>Mermithoidea</taxon>
        <taxon>Mermithidae</taxon>
        <taxon>Romanomermis</taxon>
    </lineage>
</organism>
<dbReference type="AlphaFoldDB" id="A0A915IB29"/>
<evidence type="ECO:0000313" key="2">
    <source>
        <dbReference type="WBParaSite" id="nRc.2.0.1.t11092-RA"/>
    </source>
</evidence>
<reference evidence="2" key="1">
    <citation type="submission" date="2022-11" db="UniProtKB">
        <authorList>
            <consortium name="WormBaseParasite"/>
        </authorList>
    </citation>
    <scope>IDENTIFICATION</scope>
</reference>
<evidence type="ECO:0000313" key="1">
    <source>
        <dbReference type="Proteomes" id="UP000887565"/>
    </source>
</evidence>
<sequence length="302" mass="34533">MTICKTSIELLDSIIDGSHNLDVQATWKSGILEMKITFSEDLPFGEFACVCNGKRMVYHYLYRLCSIEEVIQHEASFQPSINQSCFAVFDPSTNKTAYGYKLTKEACDKSHLYPASSKSKNYANHTICDGSSSFTLCHSISKEFNDKVPRKTQRTNVVTTDKNLCQQTYEGFPLYSILHSSSLVNPSESCDSILKSPLKQFLEPINLDVPVRIMTERSKFCFLAPEIDKKNSIFIDLTVSKNIRKSNVELWQQITHSAKARMYDIDIVRKIDQVYETENIKVECRRSKDQNTVPFTRSVVRL</sequence>
<protein>
    <submittedName>
        <fullName evidence="2">Uncharacterized protein</fullName>
    </submittedName>
</protein>
<keyword evidence="1" id="KW-1185">Reference proteome</keyword>
<dbReference type="WBParaSite" id="nRc.2.0.1.t11092-RA">
    <property type="protein sequence ID" value="nRc.2.0.1.t11092-RA"/>
    <property type="gene ID" value="nRc.2.0.1.g11092"/>
</dbReference>
<proteinExistence type="predicted"/>